<dbReference type="GO" id="GO:0003839">
    <property type="term" value="F:gamma-glutamylcyclotransferase activity"/>
    <property type="evidence" value="ECO:0007669"/>
    <property type="project" value="InterPro"/>
</dbReference>
<dbReference type="Pfam" id="PF13772">
    <property type="entry name" value="AIG2_2"/>
    <property type="match status" value="1"/>
</dbReference>
<dbReference type="InterPro" id="IPR036568">
    <property type="entry name" value="GGCT-like_sf"/>
</dbReference>
<accession>A0A7U8GT06</accession>
<feature type="binding site" evidence="3">
    <location>
        <position position="123"/>
    </location>
    <ligand>
        <name>substrate</name>
    </ligand>
</feature>
<keyword evidence="5" id="KW-1185">Reference proteome</keyword>
<dbReference type="CDD" id="cd06661">
    <property type="entry name" value="GGCT_like"/>
    <property type="match status" value="1"/>
</dbReference>
<dbReference type="Gene3D" id="3.10.490.10">
    <property type="entry name" value="Gamma-glutamyl cyclotransferase-like"/>
    <property type="match status" value="1"/>
</dbReference>
<dbReference type="AlphaFoldDB" id="A0A7U8GT06"/>
<gene>
    <name evidence="4" type="ORF">MED92_04317</name>
</gene>
<dbReference type="Proteomes" id="UP000002171">
    <property type="component" value="Unassembled WGS sequence"/>
</dbReference>
<evidence type="ECO:0000256" key="3">
    <source>
        <dbReference type="PIRSR" id="PIRSR617939-2"/>
    </source>
</evidence>
<feature type="active site" description="Proton acceptor" evidence="2">
    <location>
        <position position="81"/>
    </location>
</feature>
<dbReference type="RefSeq" id="WP_007022878.1">
    <property type="nucleotide sequence ID" value="NZ_CH724127.1"/>
</dbReference>
<dbReference type="PANTHER" id="PTHR12935:SF0">
    <property type="entry name" value="GAMMA-GLUTAMYLCYCLOTRANSFERASE"/>
    <property type="match status" value="1"/>
</dbReference>
<dbReference type="InterPro" id="IPR013024">
    <property type="entry name" value="GGCT-like"/>
</dbReference>
<feature type="binding site" evidence="3">
    <location>
        <begin position="4"/>
        <end position="9"/>
    </location>
    <ligand>
        <name>substrate</name>
    </ligand>
</feature>
<proteinExistence type="predicted"/>
<evidence type="ECO:0000313" key="4">
    <source>
        <dbReference type="EMBL" id="EAR61792.1"/>
    </source>
</evidence>
<evidence type="ECO:0008006" key="6">
    <source>
        <dbReference type="Google" id="ProtNLM"/>
    </source>
</evidence>
<protein>
    <recommendedName>
        <fullName evidence="6">Gamma-glutamylcyclotransferase</fullName>
    </recommendedName>
</protein>
<dbReference type="SUPFAM" id="SSF110857">
    <property type="entry name" value="Gamma-glutamyl cyclotransferase-like"/>
    <property type="match status" value="1"/>
</dbReference>
<evidence type="ECO:0000256" key="1">
    <source>
        <dbReference type="ARBA" id="ARBA00023239"/>
    </source>
</evidence>
<evidence type="ECO:0000313" key="5">
    <source>
        <dbReference type="Proteomes" id="UP000002171"/>
    </source>
</evidence>
<comment type="caution">
    <text evidence="4">The sequence shown here is derived from an EMBL/GenBank/DDBJ whole genome shotgun (WGS) entry which is preliminary data.</text>
</comment>
<sequence>MFYYFGYASNMNMTSLRAKGVVPVSSENAELIGWTLKFNVRHWFRHEGGMANIEPATPDDAVLGRIHLIDEQHLAMLDAVESYGEGYDRIEVEVRTSKGMVKAITYIGLPGYLDNGCLPTQRYLNIITHGAASVGIDEAYISRLRSLKIQPPIDYPPFLSPDITSTTAIFNEPQLASNPLYTALMDAVFDMQYVRKDLYCLHSLFGGKDTTLFHCKRHDSSDGSETLKDIYDGNISESAKAYLNAYLHEYNNEFRYVGVYRPDNLC</sequence>
<evidence type="ECO:0000256" key="2">
    <source>
        <dbReference type="PIRSR" id="PIRSR617939-1"/>
    </source>
</evidence>
<organism evidence="4 5">
    <name type="scientific">Neptuniibacter caesariensis</name>
    <dbReference type="NCBI Taxonomy" id="207954"/>
    <lineage>
        <taxon>Bacteria</taxon>
        <taxon>Pseudomonadati</taxon>
        <taxon>Pseudomonadota</taxon>
        <taxon>Gammaproteobacteria</taxon>
        <taxon>Oceanospirillales</taxon>
        <taxon>Oceanospirillaceae</taxon>
        <taxon>Neptuniibacter</taxon>
    </lineage>
</organism>
<dbReference type="OrthoDB" id="5401862at2"/>
<name>A0A7U8GT06_NEPCE</name>
<reference evidence="4 5" key="1">
    <citation type="submission" date="2006-02" db="EMBL/GenBank/DDBJ databases">
        <authorList>
            <person name="Pinhassi J."/>
            <person name="Pedros-Alio C."/>
            <person name="Ferriera S."/>
            <person name="Johnson J."/>
            <person name="Kravitz S."/>
            <person name="Halpern A."/>
            <person name="Remington K."/>
            <person name="Beeson K."/>
            <person name="Tran B."/>
            <person name="Rogers Y.-H."/>
            <person name="Friedman R."/>
            <person name="Venter J.C."/>
        </authorList>
    </citation>
    <scope>NUCLEOTIDE SEQUENCE [LARGE SCALE GENOMIC DNA]</scope>
    <source>
        <strain evidence="4 5">MED92</strain>
    </source>
</reference>
<dbReference type="PANTHER" id="PTHR12935">
    <property type="entry name" value="GAMMA-GLUTAMYLCYCLOTRANSFERASE"/>
    <property type="match status" value="1"/>
</dbReference>
<keyword evidence="1" id="KW-0456">Lyase</keyword>
<dbReference type="EMBL" id="AAOW01000006">
    <property type="protein sequence ID" value="EAR61792.1"/>
    <property type="molecule type" value="Genomic_DNA"/>
</dbReference>
<dbReference type="InterPro" id="IPR017939">
    <property type="entry name" value="G-Glutamylcylcotransferase"/>
</dbReference>